<dbReference type="InterPro" id="IPR036396">
    <property type="entry name" value="Cyt_P450_sf"/>
</dbReference>
<dbReference type="GO" id="GO:0004497">
    <property type="term" value="F:monooxygenase activity"/>
    <property type="evidence" value="ECO:0007669"/>
    <property type="project" value="InterPro"/>
</dbReference>
<dbReference type="GO" id="GO:0016705">
    <property type="term" value="F:oxidoreductase activity, acting on paired donors, with incorporation or reduction of molecular oxygen"/>
    <property type="evidence" value="ECO:0007669"/>
    <property type="project" value="InterPro"/>
</dbReference>
<evidence type="ECO:0008006" key="3">
    <source>
        <dbReference type="Google" id="ProtNLM"/>
    </source>
</evidence>
<name>A0AAF0W362_DAUCS</name>
<reference evidence="1" key="1">
    <citation type="journal article" date="2016" name="Nat. Genet.">
        <title>A high-quality carrot genome assembly provides new insights into carotenoid accumulation and asterid genome evolution.</title>
        <authorList>
            <person name="Iorizzo M."/>
            <person name="Ellison S."/>
            <person name="Senalik D."/>
            <person name="Zeng P."/>
            <person name="Satapoomin P."/>
            <person name="Huang J."/>
            <person name="Bowman M."/>
            <person name="Iovene M."/>
            <person name="Sanseverino W."/>
            <person name="Cavagnaro P."/>
            <person name="Yildiz M."/>
            <person name="Macko-Podgorni A."/>
            <person name="Moranska E."/>
            <person name="Grzebelus E."/>
            <person name="Grzebelus D."/>
            <person name="Ashrafi H."/>
            <person name="Zheng Z."/>
            <person name="Cheng S."/>
            <person name="Spooner D."/>
            <person name="Van Deynze A."/>
            <person name="Simon P."/>
        </authorList>
    </citation>
    <scope>NUCLEOTIDE SEQUENCE</scope>
    <source>
        <tissue evidence="1">Leaf</tissue>
    </source>
</reference>
<evidence type="ECO:0000313" key="2">
    <source>
        <dbReference type="Proteomes" id="UP000077755"/>
    </source>
</evidence>
<keyword evidence="2" id="KW-1185">Reference proteome</keyword>
<dbReference type="SUPFAM" id="SSF48264">
    <property type="entry name" value="Cytochrome P450"/>
    <property type="match status" value="1"/>
</dbReference>
<gene>
    <name evidence="1" type="ORF">DCAR_0100805</name>
</gene>
<dbReference type="PANTHER" id="PTHR47951">
    <property type="entry name" value="OS08G0547900 PROTEIN"/>
    <property type="match status" value="1"/>
</dbReference>
<dbReference type="Gene3D" id="1.10.630.10">
    <property type="entry name" value="Cytochrome P450"/>
    <property type="match status" value="1"/>
</dbReference>
<dbReference type="AlphaFoldDB" id="A0AAF0W362"/>
<evidence type="ECO:0000313" key="1">
    <source>
        <dbReference type="EMBL" id="WOG81654.1"/>
    </source>
</evidence>
<organism evidence="1 2">
    <name type="scientific">Daucus carota subsp. sativus</name>
    <name type="common">Carrot</name>
    <dbReference type="NCBI Taxonomy" id="79200"/>
    <lineage>
        <taxon>Eukaryota</taxon>
        <taxon>Viridiplantae</taxon>
        <taxon>Streptophyta</taxon>
        <taxon>Embryophyta</taxon>
        <taxon>Tracheophyta</taxon>
        <taxon>Spermatophyta</taxon>
        <taxon>Magnoliopsida</taxon>
        <taxon>eudicotyledons</taxon>
        <taxon>Gunneridae</taxon>
        <taxon>Pentapetalae</taxon>
        <taxon>asterids</taxon>
        <taxon>campanulids</taxon>
        <taxon>Apiales</taxon>
        <taxon>Apiaceae</taxon>
        <taxon>Apioideae</taxon>
        <taxon>Scandiceae</taxon>
        <taxon>Daucinae</taxon>
        <taxon>Daucus</taxon>
        <taxon>Daucus sect. Daucus</taxon>
    </lineage>
</organism>
<accession>A0AAF0W362</accession>
<dbReference type="Pfam" id="PF00067">
    <property type="entry name" value="p450"/>
    <property type="match status" value="2"/>
</dbReference>
<dbReference type="GO" id="GO:0020037">
    <property type="term" value="F:heme binding"/>
    <property type="evidence" value="ECO:0007669"/>
    <property type="project" value="InterPro"/>
</dbReference>
<dbReference type="Proteomes" id="UP000077755">
    <property type="component" value="Chromosome 1"/>
</dbReference>
<dbReference type="InterPro" id="IPR001128">
    <property type="entry name" value="Cyt_P450"/>
</dbReference>
<dbReference type="PANTHER" id="PTHR47951:SF3">
    <property type="entry name" value="CYTOCHROME P450, FAMILY 706, SUBFAMILY A, POLYPEPTIDE 4"/>
    <property type="match status" value="1"/>
</dbReference>
<dbReference type="EMBL" id="CP093343">
    <property type="protein sequence ID" value="WOG81654.1"/>
    <property type="molecule type" value="Genomic_DNA"/>
</dbReference>
<protein>
    <recommendedName>
        <fullName evidence="3">Cytochrome P450</fullName>
    </recommendedName>
</protein>
<reference evidence="1" key="2">
    <citation type="submission" date="2022-03" db="EMBL/GenBank/DDBJ databases">
        <title>Draft title - Genomic analysis of global carrot germplasm unveils the trajectory of domestication and the origin of high carotenoid orange carrot.</title>
        <authorList>
            <person name="Iorizzo M."/>
            <person name="Ellison S."/>
            <person name="Senalik D."/>
            <person name="Macko-Podgorni A."/>
            <person name="Grzebelus D."/>
            <person name="Bostan H."/>
            <person name="Rolling W."/>
            <person name="Curaba J."/>
            <person name="Simon P."/>
        </authorList>
    </citation>
    <scope>NUCLEOTIDE SEQUENCE</scope>
    <source>
        <tissue evidence="1">Leaf</tissue>
    </source>
</reference>
<dbReference type="GO" id="GO:0005506">
    <property type="term" value="F:iron ion binding"/>
    <property type="evidence" value="ECO:0007669"/>
    <property type="project" value="InterPro"/>
</dbReference>
<sequence>MNIHACILITTLLVISWFAVFINLKKTSPPLPPGPRGLPLVGNLLSIDPDNLHTYFANLAKTYGPIMKLQLGRKVCIVVSSPSLAREVFKEQEINFINRDVTAAGIEGSYGGTDIVWTPYGQIGSPVNVGEQMFLTIMNVITNMMWGSTVKGEERAVLGTKFRQVATYDLQGIQKKMSGLIKRFDDIFETVISERQKLEGQEGIKDFMECLLKLKSDPDTKVPFTMTHIKALLMDMVVGGSETTSNTMEFALAELINKPQVMQKVQEELQSVVGDDATDYLTYMQL</sequence>
<proteinExistence type="predicted"/>